<dbReference type="AlphaFoldDB" id="A0AA88HLR1"/>
<organism evidence="1 2">
    <name type="scientific">Artemia franciscana</name>
    <name type="common">Brine shrimp</name>
    <name type="synonym">Artemia sanfranciscana</name>
    <dbReference type="NCBI Taxonomy" id="6661"/>
    <lineage>
        <taxon>Eukaryota</taxon>
        <taxon>Metazoa</taxon>
        <taxon>Ecdysozoa</taxon>
        <taxon>Arthropoda</taxon>
        <taxon>Crustacea</taxon>
        <taxon>Branchiopoda</taxon>
        <taxon>Anostraca</taxon>
        <taxon>Artemiidae</taxon>
        <taxon>Artemia</taxon>
    </lineage>
</organism>
<dbReference type="PANTHER" id="PTHR47272">
    <property type="entry name" value="DDE_TNP_1_7 DOMAIN-CONTAINING PROTEIN"/>
    <property type="match status" value="1"/>
</dbReference>
<name>A0AA88HLR1_ARTSF</name>
<comment type="caution">
    <text evidence="1">The sequence shown here is derived from an EMBL/GenBank/DDBJ whole genome shotgun (WGS) entry which is preliminary data.</text>
</comment>
<gene>
    <name evidence="1" type="ORF">QYM36_013152</name>
</gene>
<evidence type="ECO:0000313" key="2">
    <source>
        <dbReference type="Proteomes" id="UP001187531"/>
    </source>
</evidence>
<keyword evidence="2" id="KW-1185">Reference proteome</keyword>
<sequence length="125" mass="14565">MGGVDLRDMLIKLYKIEIRGKKMVYASLLLFLGSFSRQRMVALFCQRMVALLADQDCSTPKRPKLVKLKPYDSVHYDSIQHWPEAVADKKRCRLCFAYARIQCSKCQVSLCLVKNRNCFKIFHTQ</sequence>
<dbReference type="PANTHER" id="PTHR47272:SF1">
    <property type="entry name" value="PIGGYBAC TRANSPOSABLE ELEMENT-DERIVED PROTEIN 3-LIKE"/>
    <property type="match status" value="1"/>
</dbReference>
<dbReference type="Proteomes" id="UP001187531">
    <property type="component" value="Unassembled WGS sequence"/>
</dbReference>
<dbReference type="EMBL" id="JAVRJZ010000017">
    <property type="protein sequence ID" value="KAK2709389.1"/>
    <property type="molecule type" value="Genomic_DNA"/>
</dbReference>
<protein>
    <submittedName>
        <fullName evidence="1">Uncharacterized protein</fullName>
    </submittedName>
</protein>
<accession>A0AA88HLR1</accession>
<proteinExistence type="predicted"/>
<evidence type="ECO:0000313" key="1">
    <source>
        <dbReference type="EMBL" id="KAK2709389.1"/>
    </source>
</evidence>
<reference evidence="1" key="1">
    <citation type="submission" date="2023-07" db="EMBL/GenBank/DDBJ databases">
        <title>Chromosome-level genome assembly of Artemia franciscana.</title>
        <authorList>
            <person name="Jo E."/>
        </authorList>
    </citation>
    <scope>NUCLEOTIDE SEQUENCE</scope>
    <source>
        <tissue evidence="1">Whole body</tissue>
    </source>
</reference>